<dbReference type="Proteomes" id="UP000821853">
    <property type="component" value="Chromosome 1"/>
</dbReference>
<proteinExistence type="predicted"/>
<protein>
    <submittedName>
        <fullName evidence="1">Uncharacterized protein</fullName>
    </submittedName>
</protein>
<sequence length="154" mass="17499">MGYSGNLISYMTEPGLEEAIDTLAKLASEVDRGRFTCGTIWDAAEHNLLRSDNSSVSRLLLRAMESSKRNFVRSDVEGLRECLRRDYAYIAAQITVDADIDEPDWFIFAQDSFRMESYVLVFHKDFGCIEPVNRKYGPSSAILVSQKGWSKNRV</sequence>
<dbReference type="EMBL" id="JABSTR010000001">
    <property type="protein sequence ID" value="KAH9360185.1"/>
    <property type="molecule type" value="Genomic_DNA"/>
</dbReference>
<reference evidence="1 2" key="1">
    <citation type="journal article" date="2020" name="Cell">
        <title>Large-Scale Comparative Analyses of Tick Genomes Elucidate Their Genetic Diversity and Vector Capacities.</title>
        <authorList>
            <consortium name="Tick Genome and Microbiome Consortium (TIGMIC)"/>
            <person name="Jia N."/>
            <person name="Wang J."/>
            <person name="Shi W."/>
            <person name="Du L."/>
            <person name="Sun Y."/>
            <person name="Zhan W."/>
            <person name="Jiang J.F."/>
            <person name="Wang Q."/>
            <person name="Zhang B."/>
            <person name="Ji P."/>
            <person name="Bell-Sakyi L."/>
            <person name="Cui X.M."/>
            <person name="Yuan T.T."/>
            <person name="Jiang B.G."/>
            <person name="Yang W.F."/>
            <person name="Lam T.T."/>
            <person name="Chang Q.C."/>
            <person name="Ding S.J."/>
            <person name="Wang X.J."/>
            <person name="Zhu J.G."/>
            <person name="Ruan X.D."/>
            <person name="Zhao L."/>
            <person name="Wei J.T."/>
            <person name="Ye R.Z."/>
            <person name="Que T.C."/>
            <person name="Du C.H."/>
            <person name="Zhou Y.H."/>
            <person name="Cheng J.X."/>
            <person name="Dai P.F."/>
            <person name="Guo W.B."/>
            <person name="Han X.H."/>
            <person name="Huang E.J."/>
            <person name="Li L.F."/>
            <person name="Wei W."/>
            <person name="Gao Y.C."/>
            <person name="Liu J.Z."/>
            <person name="Shao H.Z."/>
            <person name="Wang X."/>
            <person name="Wang C.C."/>
            <person name="Yang T.C."/>
            <person name="Huo Q.B."/>
            <person name="Li W."/>
            <person name="Chen H.Y."/>
            <person name="Chen S.E."/>
            <person name="Zhou L.G."/>
            <person name="Ni X.B."/>
            <person name="Tian J.H."/>
            <person name="Sheng Y."/>
            <person name="Liu T."/>
            <person name="Pan Y.S."/>
            <person name="Xia L.Y."/>
            <person name="Li J."/>
            <person name="Zhao F."/>
            <person name="Cao W.C."/>
        </authorList>
    </citation>
    <scope>NUCLEOTIDE SEQUENCE [LARGE SCALE GENOMIC DNA]</scope>
    <source>
        <strain evidence="1">HaeL-2018</strain>
    </source>
</reference>
<dbReference type="OrthoDB" id="6348242at2759"/>
<name>A0A9J6FCY1_HAELO</name>
<evidence type="ECO:0000313" key="2">
    <source>
        <dbReference type="Proteomes" id="UP000821853"/>
    </source>
</evidence>
<dbReference type="VEuPathDB" id="VectorBase:HLOH_051442"/>
<organism evidence="1 2">
    <name type="scientific">Haemaphysalis longicornis</name>
    <name type="common">Bush tick</name>
    <dbReference type="NCBI Taxonomy" id="44386"/>
    <lineage>
        <taxon>Eukaryota</taxon>
        <taxon>Metazoa</taxon>
        <taxon>Ecdysozoa</taxon>
        <taxon>Arthropoda</taxon>
        <taxon>Chelicerata</taxon>
        <taxon>Arachnida</taxon>
        <taxon>Acari</taxon>
        <taxon>Parasitiformes</taxon>
        <taxon>Ixodida</taxon>
        <taxon>Ixodoidea</taxon>
        <taxon>Ixodidae</taxon>
        <taxon>Haemaphysalinae</taxon>
        <taxon>Haemaphysalis</taxon>
    </lineage>
</organism>
<gene>
    <name evidence="1" type="ORF">HPB48_001663</name>
</gene>
<comment type="caution">
    <text evidence="1">The sequence shown here is derived from an EMBL/GenBank/DDBJ whole genome shotgun (WGS) entry which is preliminary data.</text>
</comment>
<dbReference type="OMA" id="CCIEPIN"/>
<dbReference type="Gene3D" id="3.40.190.10">
    <property type="entry name" value="Periplasmic binding protein-like II"/>
    <property type="match status" value="2"/>
</dbReference>
<evidence type="ECO:0000313" key="1">
    <source>
        <dbReference type="EMBL" id="KAH9360185.1"/>
    </source>
</evidence>
<keyword evidence="2" id="KW-1185">Reference proteome</keyword>
<dbReference type="AlphaFoldDB" id="A0A9J6FCY1"/>
<accession>A0A9J6FCY1</accession>